<dbReference type="Proteomes" id="UP000466104">
    <property type="component" value="Unassembled WGS sequence"/>
</dbReference>
<dbReference type="Gene3D" id="3.40.630.10">
    <property type="entry name" value="Zn peptidases"/>
    <property type="match status" value="1"/>
</dbReference>
<proteinExistence type="predicted"/>
<dbReference type="AlphaFoldDB" id="A0A7K0J5G1"/>
<evidence type="ECO:0000256" key="2">
    <source>
        <dbReference type="PIRSR" id="PIRSR005962-1"/>
    </source>
</evidence>
<keyword evidence="2" id="KW-0464">Manganese</keyword>
<dbReference type="FunFam" id="3.30.70.360:FF:000001">
    <property type="entry name" value="N-acetyldiaminopimelate deacetylase"/>
    <property type="match status" value="1"/>
</dbReference>
<dbReference type="InterPro" id="IPR036264">
    <property type="entry name" value="Bact_exopeptidase_dim_dom"/>
</dbReference>
<keyword evidence="2" id="KW-0479">Metal-binding</keyword>
<dbReference type="RefSeq" id="WP_154561943.1">
    <property type="nucleotide sequence ID" value="NZ_VUMG01000001.1"/>
</dbReference>
<feature type="binding site" evidence="2">
    <location>
        <position position="375"/>
    </location>
    <ligand>
        <name>Mn(2+)</name>
        <dbReference type="ChEBI" id="CHEBI:29035"/>
        <label>2</label>
    </ligand>
</feature>
<evidence type="ECO:0000259" key="3">
    <source>
        <dbReference type="Pfam" id="PF07687"/>
    </source>
</evidence>
<dbReference type="EMBL" id="VUMG01000001">
    <property type="protein sequence ID" value="MSS45174.1"/>
    <property type="molecule type" value="Genomic_DNA"/>
</dbReference>
<sequence length="404" mass="42561">MTIDDVLASAEAITSWQEDLYKDLHRHPELSMQEQRTRTVIANKLAEFGYDVHEVGGGLVGVLANGPGKTVLFRADFDALPVKENTGLDYASTDTGTTIDGETTPVMHACGHDMHTAAALGAASLMANHRDAWSGTYIALFQPGEEIAAGAKAMVDDNLGGVIPKPDVALGQHVLGDLVSGHVGTAAGPVLSTAASLRITVFGKGSHGSMPHLGIDPVLLASNIVVRLQSIVAREIAPSDFGVVTVGSLHAGNSANVIPAEATLQVNVRAYDEDIRDHIIEAITRIVDSECEGMRAPQQPRIEVFDTYPLTDNDQAVYETVTKGLVRGLGEGRVETLNPQTASEDFSIIPDALGAPYCYWGFGAFTADQDVLPNHNPGFAPALQPTLTTGTQAAVAAALAFLGH</sequence>
<dbReference type="NCBIfam" id="TIGR01891">
    <property type="entry name" value="amidohydrolases"/>
    <property type="match status" value="1"/>
</dbReference>
<reference evidence="4 5" key="1">
    <citation type="submission" date="2019-08" db="EMBL/GenBank/DDBJ databases">
        <title>In-depth cultivation of the pig gut microbiome towards novel bacterial diversity and tailored functional studies.</title>
        <authorList>
            <person name="Wylensek D."/>
            <person name="Hitch T.C.A."/>
            <person name="Clavel T."/>
        </authorList>
    </citation>
    <scope>NUCLEOTIDE SEQUENCE [LARGE SCALE GENOMIC DNA]</scope>
    <source>
        <strain evidence="4 5">WCA-380-WT-3A</strain>
    </source>
</reference>
<comment type="caution">
    <text evidence="4">The sequence shown here is derived from an EMBL/GenBank/DDBJ whole genome shotgun (WGS) entry which is preliminary data.</text>
</comment>
<dbReference type="PANTHER" id="PTHR11014">
    <property type="entry name" value="PEPTIDASE M20 FAMILY MEMBER"/>
    <property type="match status" value="1"/>
</dbReference>
<dbReference type="SUPFAM" id="SSF55031">
    <property type="entry name" value="Bacterial exopeptidase dimerisation domain"/>
    <property type="match status" value="1"/>
</dbReference>
<dbReference type="Pfam" id="PF07687">
    <property type="entry name" value="M20_dimer"/>
    <property type="match status" value="1"/>
</dbReference>
<evidence type="ECO:0000313" key="4">
    <source>
        <dbReference type="EMBL" id="MSS45174.1"/>
    </source>
</evidence>
<accession>A0A7K0J5G1</accession>
<comment type="cofactor">
    <cofactor evidence="2">
        <name>Mn(2+)</name>
        <dbReference type="ChEBI" id="CHEBI:29035"/>
    </cofactor>
    <text evidence="2">The Mn(2+) ion enhances activity.</text>
</comment>
<dbReference type="Gene3D" id="3.30.70.360">
    <property type="match status" value="1"/>
</dbReference>
<name>A0A7K0J5G1_9ACTN</name>
<dbReference type="GO" id="GO:0050118">
    <property type="term" value="F:N-acetyldiaminopimelate deacetylase activity"/>
    <property type="evidence" value="ECO:0007669"/>
    <property type="project" value="UniProtKB-ARBA"/>
</dbReference>
<organism evidence="4 5">
    <name type="scientific">Cutibacterium porci</name>
    <dbReference type="NCBI Taxonomy" id="2605781"/>
    <lineage>
        <taxon>Bacteria</taxon>
        <taxon>Bacillati</taxon>
        <taxon>Actinomycetota</taxon>
        <taxon>Actinomycetes</taxon>
        <taxon>Propionibacteriales</taxon>
        <taxon>Propionibacteriaceae</taxon>
        <taxon>Cutibacterium</taxon>
    </lineage>
</organism>
<dbReference type="InterPro" id="IPR017439">
    <property type="entry name" value="Amidohydrolase"/>
</dbReference>
<protein>
    <submittedName>
        <fullName evidence="4">Amidohydrolase</fullName>
    </submittedName>
</protein>
<dbReference type="PIRSF" id="PIRSF005962">
    <property type="entry name" value="Pept_M20D_amidohydro"/>
    <property type="match status" value="1"/>
</dbReference>
<dbReference type="GO" id="GO:0046872">
    <property type="term" value="F:metal ion binding"/>
    <property type="evidence" value="ECO:0007669"/>
    <property type="project" value="UniProtKB-KW"/>
</dbReference>
<feature type="domain" description="Peptidase M20 dimerisation" evidence="3">
    <location>
        <begin position="194"/>
        <end position="292"/>
    </location>
</feature>
<keyword evidence="5" id="KW-1185">Reference proteome</keyword>
<dbReference type="GO" id="GO:0019877">
    <property type="term" value="P:diaminopimelate biosynthetic process"/>
    <property type="evidence" value="ECO:0007669"/>
    <property type="project" value="UniProtKB-ARBA"/>
</dbReference>
<feature type="binding site" evidence="2">
    <location>
        <position position="173"/>
    </location>
    <ligand>
        <name>Mn(2+)</name>
        <dbReference type="ChEBI" id="CHEBI:29035"/>
        <label>1</label>
    </ligand>
</feature>
<gene>
    <name evidence="4" type="ORF">FYJ43_03735</name>
</gene>
<dbReference type="InterPro" id="IPR002933">
    <property type="entry name" value="Peptidase_M20"/>
</dbReference>
<evidence type="ECO:0000256" key="1">
    <source>
        <dbReference type="ARBA" id="ARBA00022801"/>
    </source>
</evidence>
<evidence type="ECO:0000313" key="5">
    <source>
        <dbReference type="Proteomes" id="UP000466104"/>
    </source>
</evidence>
<feature type="binding site" evidence="2">
    <location>
        <position position="146"/>
    </location>
    <ligand>
        <name>Mn(2+)</name>
        <dbReference type="ChEBI" id="CHEBI:29035"/>
        <label>2</label>
    </ligand>
</feature>
<dbReference type="Pfam" id="PF01546">
    <property type="entry name" value="Peptidase_M20"/>
    <property type="match status" value="1"/>
</dbReference>
<dbReference type="InterPro" id="IPR011650">
    <property type="entry name" value="Peptidase_M20_dimer"/>
</dbReference>
<feature type="binding site" evidence="2">
    <location>
        <position position="112"/>
    </location>
    <ligand>
        <name>Mn(2+)</name>
        <dbReference type="ChEBI" id="CHEBI:29035"/>
        <label>2</label>
    </ligand>
</feature>
<dbReference type="SUPFAM" id="SSF53187">
    <property type="entry name" value="Zn-dependent exopeptidases"/>
    <property type="match status" value="1"/>
</dbReference>
<dbReference type="PANTHER" id="PTHR11014:SF63">
    <property type="entry name" value="METALLOPEPTIDASE, PUTATIVE (AFU_ORTHOLOGUE AFUA_6G09600)-RELATED"/>
    <property type="match status" value="1"/>
</dbReference>
<feature type="binding site" evidence="2">
    <location>
        <position position="110"/>
    </location>
    <ligand>
        <name>Mn(2+)</name>
        <dbReference type="ChEBI" id="CHEBI:29035"/>
        <label>2</label>
    </ligand>
</feature>
<keyword evidence="1 4" id="KW-0378">Hydrolase</keyword>